<keyword evidence="1" id="KW-0732">Signal</keyword>
<protein>
    <recommendedName>
        <fullName evidence="4">DUF1849 family protein</fullName>
    </recommendedName>
</protein>
<name>A0A0D6PKY3_9PROT</name>
<feature type="signal peptide" evidence="1">
    <location>
        <begin position="1"/>
        <end position="19"/>
    </location>
</feature>
<reference evidence="2 3" key="1">
    <citation type="submission" date="2012-11" db="EMBL/GenBank/DDBJ databases">
        <title>Whole genome sequence of Acidocella aminolytica 101 = DSM 11237.</title>
        <authorList>
            <person name="Azuma Y."/>
            <person name="Higashiura N."/>
            <person name="Hirakawa H."/>
            <person name="Matsushita K."/>
        </authorList>
    </citation>
    <scope>NUCLEOTIDE SEQUENCE [LARGE SCALE GENOMIC DNA]</scope>
    <source>
        <strain evidence="3">101 / DSM 11237</strain>
    </source>
</reference>
<evidence type="ECO:0000313" key="2">
    <source>
        <dbReference type="EMBL" id="GAN82056.1"/>
    </source>
</evidence>
<dbReference type="InterPro" id="IPR015000">
    <property type="entry name" value="EipB-like"/>
</dbReference>
<gene>
    <name evidence="2" type="ORF">Aam_149_007</name>
</gene>
<dbReference type="RefSeq" id="WP_048880442.1">
    <property type="nucleotide sequence ID" value="NZ_BANC01000146.1"/>
</dbReference>
<dbReference type="Pfam" id="PF08904">
    <property type="entry name" value="EipB_like"/>
    <property type="match status" value="1"/>
</dbReference>
<comment type="caution">
    <text evidence="2">The sequence shown here is derived from an EMBL/GenBank/DDBJ whole genome shotgun (WGS) entry which is preliminary data.</text>
</comment>
<evidence type="ECO:0008006" key="4">
    <source>
        <dbReference type="Google" id="ProtNLM"/>
    </source>
</evidence>
<keyword evidence="3" id="KW-1185">Reference proteome</keyword>
<feature type="chain" id="PRO_5010346638" description="DUF1849 family protein" evidence="1">
    <location>
        <begin position="20"/>
        <end position="274"/>
    </location>
</feature>
<dbReference type="EMBL" id="BANC01000146">
    <property type="protein sequence ID" value="GAN82056.1"/>
    <property type="molecule type" value="Genomic_DNA"/>
</dbReference>
<dbReference type="AlphaFoldDB" id="A0A0D6PKY3"/>
<organism evidence="2 3">
    <name type="scientific">Acidocella aminolytica 101 = DSM 11237</name>
    <dbReference type="NCBI Taxonomy" id="1120923"/>
    <lineage>
        <taxon>Bacteria</taxon>
        <taxon>Pseudomonadati</taxon>
        <taxon>Pseudomonadota</taxon>
        <taxon>Alphaproteobacteria</taxon>
        <taxon>Acetobacterales</taxon>
        <taxon>Acidocellaceae</taxon>
        <taxon>Acidocella</taxon>
    </lineage>
</organism>
<dbReference type="STRING" id="1120923.SAMN02746095_03508"/>
<sequence>MKLSVFALLATLAPLPALAANGSATDLASQLTGQHAVYTLGLSKLRTHDITGATGQMSFNVVDGCTGWATTQHMTLIIRNVDGSLSKSVSDYVTWESKDGKTFSFKLTEHDDSGKEKIDDAGVATHTSSNDGGIIKYTTPANTELKLPPGTLFPMQHTEALLAAGRARKTFISPLLFDGTTADGAQATFVTILGHHVPEKTKWAALDKYASTDVDIAFFERKHDDETPDFRTSMRYYENGVATGLVLDFGDFVMTGKLTSLTIPPSACPVSKAP</sequence>
<dbReference type="Proteomes" id="UP000032668">
    <property type="component" value="Unassembled WGS sequence"/>
</dbReference>
<proteinExistence type="predicted"/>
<accession>A0A0D6PKY3</accession>
<evidence type="ECO:0000256" key="1">
    <source>
        <dbReference type="SAM" id="SignalP"/>
    </source>
</evidence>
<evidence type="ECO:0000313" key="3">
    <source>
        <dbReference type="Proteomes" id="UP000032668"/>
    </source>
</evidence>
<dbReference type="OrthoDB" id="9815514at2"/>